<dbReference type="AlphaFoldDB" id="A0AAP5BMZ6"/>
<reference evidence="2" key="1">
    <citation type="submission" date="2022-06" db="EMBL/GenBank/DDBJ databases">
        <title>PHB producers.</title>
        <authorList>
            <person name="Besaury L."/>
        </authorList>
    </citation>
    <scope>NUCLEOTIDE SEQUENCE</scope>
    <source>
        <strain evidence="2 3">SEWS6</strain>
    </source>
</reference>
<sequence>MTTPAPSFEVAYREYRGLLFAALGRMALQGFVVPPGDASDLVHDFFIDAWSGLEQRYEPQRASFQTYMYAAFVRFARPRIVRLHRFNKALCDPAEMTRLADLLAGDSGPADDAIDLARVHQSIADLPVALHEALSGWLDANRTSERDVARTLGLSRYELRRRLIEALGQISVAMGALHEADSTDRDVAIAVWQDGLTVNEAAGQLGMTSQEVRNACLRNQRRVQQSMALMRSTPPLPSGRTTMNTPSTTELVGTILSGALDDASLLQIESNAGELLGPLAEAIDQAPAAWERLPPDQVAKVYLALARGLGAGIMVEQEPDPLVAEGADDCRAVGLAFADALVPALPTRSSLYHLADALAARTRPLPPDRLQQLLGEHDVQAAGDAVLPVAAYGLGPMHFVYASDAIGLLLQRAINAGYFPRGAALSVMREGGGVNYICTASHSKLTRDNQLTQDDLVREVATMADISRDIAKPVLDWMVNSAPAVRSLFTGFSASFNEQNVILMPHEMADDDLFQRWSPA</sequence>
<evidence type="ECO:0000313" key="3">
    <source>
        <dbReference type="Proteomes" id="UP001209412"/>
    </source>
</evidence>
<evidence type="ECO:0000313" key="4">
    <source>
        <dbReference type="Proteomes" id="UP001242288"/>
    </source>
</evidence>
<protein>
    <submittedName>
        <fullName evidence="1">Sigma-70 family RNA polymerase sigma factor</fullName>
    </submittedName>
</protein>
<evidence type="ECO:0000313" key="2">
    <source>
        <dbReference type="EMBL" id="MDQ6413577.1"/>
    </source>
</evidence>
<dbReference type="Gene3D" id="1.10.1740.10">
    <property type="match status" value="1"/>
</dbReference>
<dbReference type="GO" id="GO:0003700">
    <property type="term" value="F:DNA-binding transcription factor activity"/>
    <property type="evidence" value="ECO:0007669"/>
    <property type="project" value="InterPro"/>
</dbReference>
<dbReference type="Proteomes" id="UP001242288">
    <property type="component" value="Unassembled WGS sequence"/>
</dbReference>
<dbReference type="SUPFAM" id="SSF88946">
    <property type="entry name" value="Sigma2 domain of RNA polymerase sigma factors"/>
    <property type="match status" value="1"/>
</dbReference>
<dbReference type="EMBL" id="JAPKHW010000062">
    <property type="protein sequence ID" value="MCX4151767.1"/>
    <property type="molecule type" value="Genomic_DNA"/>
</dbReference>
<accession>A0AAP5BMZ6</accession>
<gene>
    <name evidence="2" type="ORF">NIE36_41365</name>
    <name evidence="1" type="ORF">OSB80_41475</name>
</gene>
<keyword evidence="3" id="KW-1185">Reference proteome</keyword>
<dbReference type="Proteomes" id="UP001209412">
    <property type="component" value="Unassembled WGS sequence"/>
</dbReference>
<dbReference type="GO" id="GO:0006352">
    <property type="term" value="P:DNA-templated transcription initiation"/>
    <property type="evidence" value="ECO:0007669"/>
    <property type="project" value="InterPro"/>
</dbReference>
<comment type="caution">
    <text evidence="2">The sequence shown here is derived from an EMBL/GenBank/DDBJ whole genome shotgun (WGS) entry which is preliminary data.</text>
</comment>
<dbReference type="InterPro" id="IPR013325">
    <property type="entry name" value="RNA_pol_sigma_r2"/>
</dbReference>
<dbReference type="EMBL" id="JAMXWF010000062">
    <property type="protein sequence ID" value="MDQ6413577.1"/>
    <property type="molecule type" value="Genomic_DNA"/>
</dbReference>
<dbReference type="RefSeq" id="WP_266261901.1">
    <property type="nucleotide sequence ID" value="NZ_JAMXWF010000062.1"/>
</dbReference>
<proteinExistence type="predicted"/>
<evidence type="ECO:0000313" key="1">
    <source>
        <dbReference type="EMBL" id="MCX4151767.1"/>
    </source>
</evidence>
<organism evidence="2 4">
    <name type="scientific">Paraburkholderia madseniana</name>
    <dbReference type="NCBI Taxonomy" id="2599607"/>
    <lineage>
        <taxon>Bacteria</taxon>
        <taxon>Pseudomonadati</taxon>
        <taxon>Pseudomonadota</taxon>
        <taxon>Betaproteobacteria</taxon>
        <taxon>Burkholderiales</taxon>
        <taxon>Burkholderiaceae</taxon>
        <taxon>Paraburkholderia</taxon>
    </lineage>
</organism>
<name>A0AAP5BMZ6_9BURK</name>